<organism evidence="1 2">
    <name type="scientific">Bacillus pseudomycoides</name>
    <dbReference type="NCBI Taxonomy" id="64104"/>
    <lineage>
        <taxon>Bacteria</taxon>
        <taxon>Bacillati</taxon>
        <taxon>Bacillota</taxon>
        <taxon>Bacilli</taxon>
        <taxon>Bacillales</taxon>
        <taxon>Bacillaceae</taxon>
        <taxon>Bacillus</taxon>
        <taxon>Bacillus cereus group</taxon>
    </lineage>
</organism>
<dbReference type="RefSeq" id="WP_016114790.1">
    <property type="nucleotide sequence ID" value="NZ_CP189809.1"/>
</dbReference>
<dbReference type="Proteomes" id="UP000195321">
    <property type="component" value="Unassembled WGS sequence"/>
</dbReference>
<dbReference type="EMBL" id="MWPX01000039">
    <property type="protein sequence ID" value="OUM46622.1"/>
    <property type="molecule type" value="Genomic_DNA"/>
</dbReference>
<comment type="caution">
    <text evidence="1">The sequence shown here is derived from an EMBL/GenBank/DDBJ whole genome shotgun (WGS) entry which is preliminary data.</text>
</comment>
<dbReference type="AlphaFoldDB" id="A0A1Y3MGA4"/>
<gene>
    <name evidence="1" type="ORF">BW425_22650</name>
</gene>
<protein>
    <submittedName>
        <fullName evidence="1">Uncharacterized protein</fullName>
    </submittedName>
</protein>
<evidence type="ECO:0000313" key="1">
    <source>
        <dbReference type="EMBL" id="OUM46622.1"/>
    </source>
</evidence>
<proteinExistence type="predicted"/>
<evidence type="ECO:0000313" key="2">
    <source>
        <dbReference type="Proteomes" id="UP000195321"/>
    </source>
</evidence>
<accession>A0A1Y3MGA4</accession>
<sequence length="98" mass="11272">MTWFIILGFILLLNISGIKSYGIHVIFKVNSDTKAKPGWSFSNKIDFQTLKGLLKKKNLNNLKNITLGELFIPVDLLNRLLGKTLIFLILFFYSQYFG</sequence>
<name>A0A1Y3MGA4_9BACI</name>
<reference evidence="1 2" key="1">
    <citation type="submission" date="2017-02" db="EMBL/GenBank/DDBJ databases">
        <title>Bacillus pseudomycoides isolate FSL K6-0042.</title>
        <authorList>
            <person name="Kovac J."/>
        </authorList>
    </citation>
    <scope>NUCLEOTIDE SEQUENCE [LARGE SCALE GENOMIC DNA]</scope>
    <source>
        <strain evidence="1 2">FSL K6-0042</strain>
    </source>
</reference>